<evidence type="ECO:0000313" key="2">
    <source>
        <dbReference type="EMBL" id="JAD72713.1"/>
    </source>
</evidence>
<dbReference type="AlphaFoldDB" id="A0A0A9CE31"/>
<reference evidence="2" key="1">
    <citation type="submission" date="2014-09" db="EMBL/GenBank/DDBJ databases">
        <authorList>
            <person name="Magalhaes I.L.F."/>
            <person name="Oliveira U."/>
            <person name="Santos F.R."/>
            <person name="Vidigal T.H.D.A."/>
            <person name="Brescovit A.D."/>
            <person name="Santos A.J."/>
        </authorList>
    </citation>
    <scope>NUCLEOTIDE SEQUENCE</scope>
    <source>
        <tissue evidence="2">Shoot tissue taken approximately 20 cm above the soil surface</tissue>
    </source>
</reference>
<sequence>MHTRGARRPSVPKPQRSLGLPPGRSTV</sequence>
<reference evidence="2" key="2">
    <citation type="journal article" date="2015" name="Data Brief">
        <title>Shoot transcriptome of the giant reed, Arundo donax.</title>
        <authorList>
            <person name="Barrero R.A."/>
            <person name="Guerrero F.D."/>
            <person name="Moolhuijzen P."/>
            <person name="Goolsby J.A."/>
            <person name="Tidwell J."/>
            <person name="Bellgard S.E."/>
            <person name="Bellgard M.I."/>
        </authorList>
    </citation>
    <scope>NUCLEOTIDE SEQUENCE</scope>
    <source>
        <tissue evidence="2">Shoot tissue taken approximately 20 cm above the soil surface</tissue>
    </source>
</reference>
<proteinExistence type="predicted"/>
<dbReference type="EMBL" id="GBRH01225182">
    <property type="protein sequence ID" value="JAD72713.1"/>
    <property type="molecule type" value="Transcribed_RNA"/>
</dbReference>
<feature type="region of interest" description="Disordered" evidence="1">
    <location>
        <begin position="1"/>
        <end position="27"/>
    </location>
</feature>
<organism evidence="2">
    <name type="scientific">Arundo donax</name>
    <name type="common">Giant reed</name>
    <name type="synonym">Donax arundinaceus</name>
    <dbReference type="NCBI Taxonomy" id="35708"/>
    <lineage>
        <taxon>Eukaryota</taxon>
        <taxon>Viridiplantae</taxon>
        <taxon>Streptophyta</taxon>
        <taxon>Embryophyta</taxon>
        <taxon>Tracheophyta</taxon>
        <taxon>Spermatophyta</taxon>
        <taxon>Magnoliopsida</taxon>
        <taxon>Liliopsida</taxon>
        <taxon>Poales</taxon>
        <taxon>Poaceae</taxon>
        <taxon>PACMAD clade</taxon>
        <taxon>Arundinoideae</taxon>
        <taxon>Arundineae</taxon>
        <taxon>Arundo</taxon>
    </lineage>
</organism>
<evidence type="ECO:0000256" key="1">
    <source>
        <dbReference type="SAM" id="MobiDB-lite"/>
    </source>
</evidence>
<name>A0A0A9CE31_ARUDO</name>
<protein>
    <submittedName>
        <fullName evidence="2">Uncharacterized protein</fullName>
    </submittedName>
</protein>
<accession>A0A0A9CE31</accession>